<keyword evidence="7" id="KW-0067">ATP-binding</keyword>
<dbReference type="Pfam" id="PF00587">
    <property type="entry name" value="tRNA-synt_2b"/>
    <property type="match status" value="1"/>
</dbReference>
<dbReference type="CDD" id="cd01667">
    <property type="entry name" value="TGS_ThrRS"/>
    <property type="match status" value="1"/>
</dbReference>
<dbReference type="GO" id="GO:0006435">
    <property type="term" value="P:threonyl-tRNA aminoacylation"/>
    <property type="evidence" value="ECO:0007669"/>
    <property type="project" value="InterPro"/>
</dbReference>
<protein>
    <recommendedName>
        <fullName evidence="12">Probable threonine--tRNA ligase, cytoplasmic</fullName>
        <ecNumber evidence="3">6.1.1.3</ecNumber>
    </recommendedName>
    <alternativeName>
        <fullName evidence="10">Threonyl-tRNA synthetase</fullName>
    </alternativeName>
</protein>
<dbReference type="Pfam" id="PF07973">
    <property type="entry name" value="tRNA_SAD"/>
    <property type="match status" value="1"/>
</dbReference>
<accession>G0QSS5</accession>
<dbReference type="STRING" id="857967.G0QSS5"/>
<dbReference type="Gene3D" id="3.30.980.10">
    <property type="entry name" value="Threonyl-trna Synthetase, Chain A, domain 2"/>
    <property type="match status" value="1"/>
</dbReference>
<evidence type="ECO:0000256" key="1">
    <source>
        <dbReference type="ARBA" id="ARBA00004496"/>
    </source>
</evidence>
<keyword evidence="9" id="KW-0030">Aminoacyl-tRNA synthetase</keyword>
<keyword evidence="6" id="KW-0547">Nucleotide-binding</keyword>
<dbReference type="GeneID" id="14907881"/>
<evidence type="ECO:0000256" key="4">
    <source>
        <dbReference type="ARBA" id="ARBA00022490"/>
    </source>
</evidence>
<evidence type="ECO:0000313" key="16">
    <source>
        <dbReference type="Proteomes" id="UP000008983"/>
    </source>
</evidence>
<evidence type="ECO:0000256" key="8">
    <source>
        <dbReference type="ARBA" id="ARBA00022917"/>
    </source>
</evidence>
<dbReference type="SUPFAM" id="SSF55186">
    <property type="entry name" value="ThrRS/AlaRS common domain"/>
    <property type="match status" value="1"/>
</dbReference>
<dbReference type="GO" id="GO:0004829">
    <property type="term" value="F:threonine-tRNA ligase activity"/>
    <property type="evidence" value="ECO:0007669"/>
    <property type="project" value="UniProtKB-EC"/>
</dbReference>
<dbReference type="FunFam" id="3.30.930.10:FF:000019">
    <property type="entry name" value="Threonine--tRNA ligase"/>
    <property type="match status" value="1"/>
</dbReference>
<dbReference type="OMA" id="RIETRHD"/>
<name>G0QSS5_ICHMU</name>
<organism evidence="15 16">
    <name type="scientific">Ichthyophthirius multifiliis</name>
    <name type="common">White spot disease agent</name>
    <name type="synonym">Ich</name>
    <dbReference type="NCBI Taxonomy" id="5932"/>
    <lineage>
        <taxon>Eukaryota</taxon>
        <taxon>Sar</taxon>
        <taxon>Alveolata</taxon>
        <taxon>Ciliophora</taxon>
        <taxon>Intramacronucleata</taxon>
        <taxon>Oligohymenophorea</taxon>
        <taxon>Hymenostomatida</taxon>
        <taxon>Ophryoglenina</taxon>
        <taxon>Ichthyophthirius</taxon>
    </lineage>
</organism>
<dbReference type="InterPro" id="IPR012947">
    <property type="entry name" value="tRNA_SAD"/>
</dbReference>
<proteinExistence type="inferred from homology"/>
<dbReference type="PANTHER" id="PTHR11451">
    <property type="entry name" value="THREONINE-TRNA LIGASE"/>
    <property type="match status" value="1"/>
</dbReference>
<dbReference type="GO" id="GO:0005524">
    <property type="term" value="F:ATP binding"/>
    <property type="evidence" value="ECO:0007669"/>
    <property type="project" value="UniProtKB-KW"/>
</dbReference>
<dbReference type="NCBIfam" id="TIGR00418">
    <property type="entry name" value="thrS"/>
    <property type="match status" value="1"/>
</dbReference>
<evidence type="ECO:0000256" key="10">
    <source>
        <dbReference type="ARBA" id="ARBA00031900"/>
    </source>
</evidence>
<feature type="domain" description="Aminoacyl-transfer RNA synthetases class-II family profile" evidence="14">
    <location>
        <begin position="372"/>
        <end position="602"/>
    </location>
</feature>
<comment type="subcellular location">
    <subcellularLocation>
        <location evidence="1">Cytoplasm</location>
    </subcellularLocation>
</comment>
<reference evidence="15 16" key="1">
    <citation type="submission" date="2011-07" db="EMBL/GenBank/DDBJ databases">
        <authorList>
            <person name="Coyne R."/>
            <person name="Brami D."/>
            <person name="Johnson J."/>
            <person name="Hostetler J."/>
            <person name="Hannick L."/>
            <person name="Clark T."/>
            <person name="Cassidy-Hanley D."/>
            <person name="Inman J."/>
        </authorList>
    </citation>
    <scope>NUCLEOTIDE SEQUENCE [LARGE SCALE GENOMIC DNA]</scope>
    <source>
        <strain evidence="15 16">G5</strain>
    </source>
</reference>
<dbReference type="PANTHER" id="PTHR11451:SF46">
    <property type="entry name" value="THREONINE--TRNA LIGASE"/>
    <property type="match status" value="1"/>
</dbReference>
<dbReference type="InterPro" id="IPR033728">
    <property type="entry name" value="ThrRS_core"/>
</dbReference>
<dbReference type="OrthoDB" id="5423599at2759"/>
<evidence type="ECO:0000256" key="7">
    <source>
        <dbReference type="ARBA" id="ARBA00022840"/>
    </source>
</evidence>
<evidence type="ECO:0000256" key="12">
    <source>
        <dbReference type="ARBA" id="ARBA00072369"/>
    </source>
</evidence>
<sequence length="774" mass="89813">QIKIKKMADLGKKTTFTDGTIAQQNQGLIGGAFKQTSNSSFLDERCQYFDSIYEEQQKLLSGCEKPEITITLKDGKQLKGRAFETTPLIIATGISKKLAENVHAAKITYTKKYENPLSKIGQCIDPEADENIDEEQCDLCCDGETERKFEVYDLTRPLEGDCQLELVDFEDPLGKQVFWHSSAHILGQSIELIYGAHLCIGPALSYGFFYDSYMGECKITQSDYKNIEKTVEKTIQEKQNFQKVYLTKAQALELFRHNPFKVQLITNKIPENAITTAYKCGKLIDLCTGPHLPNTGRVKAFKVLKNSSAYWLGKKDNDILQRVYGISFPSKKQLEEYVKIQEELAKRDHRNIGKQQELFTFHQFSPGCTFFYPNGACIYNKLMEVLRQQYLIRGYSEVISPNLYDSQLWKISGHWTKYKENMFLVNSDNEIHGLKPMNCPGHCLIFDSVQRSYRDLPLRYADFGVLHRNEVHGALSGLTRVRRFQQDDAHIFCTMDQIMEEIKNALDFIDYIYSIFGFEYTLALSTRPECYLGEKEQWDQAENSLREGLNAFGKHWTVKHGDGAFYGPKIDIQLYDAFKRGHQCGTIQLDFNLPIRFNLQYRANESKDEIEQQRKKQEQQSKQQGDDNFLLPEEKQELKIMEQEIVEEKKTKMEDIKIQEKCLEQIKNLQINKIIILIVNYNLKTHNFLKILNIRIRILINQIRNMLLISIILNQVFKDLLFYIELQLGLLKDSWLFFANKLLENGLSGFLLNRLLFVVQLVKLVIFAKVQKFV</sequence>
<evidence type="ECO:0000256" key="5">
    <source>
        <dbReference type="ARBA" id="ARBA00022598"/>
    </source>
</evidence>
<feature type="region of interest" description="Disordered" evidence="13">
    <location>
        <begin position="608"/>
        <end position="628"/>
    </location>
</feature>
<dbReference type="PROSITE" id="PS50862">
    <property type="entry name" value="AA_TRNA_LIGASE_II"/>
    <property type="match status" value="1"/>
</dbReference>
<keyword evidence="5 15" id="KW-0436">Ligase</keyword>
<dbReference type="InterPro" id="IPR018163">
    <property type="entry name" value="Thr/Ala-tRNA-synth_IIc_edit"/>
</dbReference>
<dbReference type="SUPFAM" id="SSF55681">
    <property type="entry name" value="Class II aaRS and biotin synthetases"/>
    <property type="match status" value="1"/>
</dbReference>
<keyword evidence="8" id="KW-0648">Protein biosynthesis</keyword>
<dbReference type="InterPro" id="IPR006195">
    <property type="entry name" value="aa-tRNA-synth_II"/>
</dbReference>
<comment type="catalytic activity">
    <reaction evidence="11">
        <text>tRNA(Thr) + L-threonine + ATP = L-threonyl-tRNA(Thr) + AMP + diphosphate + H(+)</text>
        <dbReference type="Rhea" id="RHEA:24624"/>
        <dbReference type="Rhea" id="RHEA-COMP:9670"/>
        <dbReference type="Rhea" id="RHEA-COMP:9704"/>
        <dbReference type="ChEBI" id="CHEBI:15378"/>
        <dbReference type="ChEBI" id="CHEBI:30616"/>
        <dbReference type="ChEBI" id="CHEBI:33019"/>
        <dbReference type="ChEBI" id="CHEBI:57926"/>
        <dbReference type="ChEBI" id="CHEBI:78442"/>
        <dbReference type="ChEBI" id="CHEBI:78534"/>
        <dbReference type="ChEBI" id="CHEBI:456215"/>
        <dbReference type="EC" id="6.1.1.3"/>
    </reaction>
</comment>
<dbReference type="InterPro" id="IPR012675">
    <property type="entry name" value="Beta-grasp_dom_sf"/>
</dbReference>
<gene>
    <name evidence="15" type="ORF">IMG5_103340</name>
</gene>
<dbReference type="AlphaFoldDB" id="G0QSS5"/>
<dbReference type="eggNOG" id="KOG1637">
    <property type="taxonomic scope" value="Eukaryota"/>
</dbReference>
<evidence type="ECO:0000256" key="2">
    <source>
        <dbReference type="ARBA" id="ARBA00008226"/>
    </source>
</evidence>
<dbReference type="InterPro" id="IPR002320">
    <property type="entry name" value="Thr-tRNA-ligase_IIa"/>
</dbReference>
<comment type="similarity">
    <text evidence="2">Belongs to the class-II aminoacyl-tRNA synthetase family.</text>
</comment>
<evidence type="ECO:0000256" key="13">
    <source>
        <dbReference type="SAM" id="MobiDB-lite"/>
    </source>
</evidence>
<dbReference type="InterPro" id="IPR045864">
    <property type="entry name" value="aa-tRNA-synth_II/BPL/LPL"/>
</dbReference>
<evidence type="ECO:0000256" key="9">
    <source>
        <dbReference type="ARBA" id="ARBA00023146"/>
    </source>
</evidence>
<dbReference type="EMBL" id="GL983823">
    <property type="protein sequence ID" value="EGR31733.1"/>
    <property type="molecule type" value="Genomic_DNA"/>
</dbReference>
<dbReference type="Proteomes" id="UP000008983">
    <property type="component" value="Unassembled WGS sequence"/>
</dbReference>
<evidence type="ECO:0000256" key="3">
    <source>
        <dbReference type="ARBA" id="ARBA00013163"/>
    </source>
</evidence>
<evidence type="ECO:0000313" key="15">
    <source>
        <dbReference type="EMBL" id="EGR31733.1"/>
    </source>
</evidence>
<evidence type="ECO:0000256" key="6">
    <source>
        <dbReference type="ARBA" id="ARBA00022741"/>
    </source>
</evidence>
<dbReference type="PRINTS" id="PR01047">
    <property type="entry name" value="TRNASYNTHTHR"/>
</dbReference>
<dbReference type="FunFam" id="3.30.980.10:FF:000005">
    <property type="entry name" value="Threonyl-tRNA synthetase, mitochondrial"/>
    <property type="match status" value="1"/>
</dbReference>
<dbReference type="CDD" id="cd00771">
    <property type="entry name" value="ThrRS_core"/>
    <property type="match status" value="1"/>
</dbReference>
<evidence type="ECO:0000256" key="11">
    <source>
        <dbReference type="ARBA" id="ARBA00049515"/>
    </source>
</evidence>
<keyword evidence="16" id="KW-1185">Reference proteome</keyword>
<dbReference type="RefSeq" id="XP_004035219.1">
    <property type="nucleotide sequence ID" value="XM_004035171.1"/>
</dbReference>
<dbReference type="Gene3D" id="3.30.930.10">
    <property type="entry name" value="Bira Bifunctional Protein, Domain 2"/>
    <property type="match status" value="1"/>
</dbReference>
<feature type="compositionally biased region" description="Basic and acidic residues" evidence="13">
    <location>
        <begin position="608"/>
        <end position="619"/>
    </location>
</feature>
<feature type="non-terminal residue" evidence="15">
    <location>
        <position position="1"/>
    </location>
</feature>
<dbReference type="InParanoid" id="G0QSS5"/>
<dbReference type="EC" id="6.1.1.3" evidence="3"/>
<dbReference type="SMART" id="SM00863">
    <property type="entry name" value="tRNA_SAD"/>
    <property type="match status" value="1"/>
</dbReference>
<dbReference type="InterPro" id="IPR002314">
    <property type="entry name" value="aa-tRNA-synt_IIb"/>
</dbReference>
<dbReference type="GO" id="GO:0005739">
    <property type="term" value="C:mitochondrion"/>
    <property type="evidence" value="ECO:0007669"/>
    <property type="project" value="TreeGrafter"/>
</dbReference>
<dbReference type="Gene3D" id="3.10.20.30">
    <property type="match status" value="1"/>
</dbReference>
<keyword evidence="4" id="KW-0963">Cytoplasm</keyword>
<evidence type="ECO:0000259" key="14">
    <source>
        <dbReference type="PROSITE" id="PS50862"/>
    </source>
</evidence>